<accession>A0ABS8BLT6</accession>
<dbReference type="RefSeq" id="WP_226764438.1">
    <property type="nucleotide sequence ID" value="NZ_JAJAWG010000006.1"/>
</dbReference>
<sequence>MVVIFIPYVGLSDHEIEPLNRCGLPMISAAALDVQRHEDRLDLPHFELGGVANQMG</sequence>
<proteinExistence type="predicted"/>
<dbReference type="EMBL" id="JAJAWG010000006">
    <property type="protein sequence ID" value="MCB5196690.1"/>
    <property type="molecule type" value="Genomic_DNA"/>
</dbReference>
<keyword evidence="2" id="KW-1185">Reference proteome</keyword>
<comment type="caution">
    <text evidence="1">The sequence shown here is derived from an EMBL/GenBank/DDBJ whole genome shotgun (WGS) entry which is preliminary data.</text>
</comment>
<evidence type="ECO:0000313" key="1">
    <source>
        <dbReference type="EMBL" id="MCB5196690.1"/>
    </source>
</evidence>
<protein>
    <submittedName>
        <fullName evidence="1">Uncharacterized protein</fullName>
    </submittedName>
</protein>
<gene>
    <name evidence="1" type="ORF">LG219_10475</name>
</gene>
<dbReference type="Proteomes" id="UP001198034">
    <property type="component" value="Unassembled WGS sequence"/>
</dbReference>
<reference evidence="1 2" key="1">
    <citation type="submission" date="2021-10" db="EMBL/GenBank/DDBJ databases">
        <authorList>
            <person name="Chen M."/>
        </authorList>
    </citation>
    <scope>NUCLEOTIDE SEQUENCE [LARGE SCALE GENOMIC DNA]</scope>
    <source>
        <strain evidence="1 2">H3-26</strain>
    </source>
</reference>
<evidence type="ECO:0000313" key="2">
    <source>
        <dbReference type="Proteomes" id="UP001198034"/>
    </source>
</evidence>
<organism evidence="1 2">
    <name type="scientific">Deefgea salmonis</name>
    <dbReference type="NCBI Taxonomy" id="2875502"/>
    <lineage>
        <taxon>Bacteria</taxon>
        <taxon>Pseudomonadati</taxon>
        <taxon>Pseudomonadota</taxon>
        <taxon>Betaproteobacteria</taxon>
        <taxon>Neisseriales</taxon>
        <taxon>Chitinibacteraceae</taxon>
        <taxon>Deefgea</taxon>
    </lineage>
</organism>
<name>A0ABS8BLT6_9NEIS</name>